<dbReference type="PANTHER" id="PTHR23517:SF13">
    <property type="entry name" value="MAJOR FACILITATOR SUPERFAMILY MFS_1"/>
    <property type="match status" value="1"/>
</dbReference>
<keyword evidence="3" id="KW-1003">Cell membrane</keyword>
<accession>A0A177HPQ1</accession>
<comment type="subcellular location">
    <subcellularLocation>
        <location evidence="1">Cell membrane</location>
        <topology evidence="1">Multi-pass membrane protein</topology>
    </subcellularLocation>
</comment>
<keyword evidence="4 8" id="KW-0812">Transmembrane</keyword>
<dbReference type="AlphaFoldDB" id="A0A177HPQ1"/>
<dbReference type="PATRIC" id="fig|1716141.3.peg.3818"/>
<evidence type="ECO:0000256" key="8">
    <source>
        <dbReference type="SAM" id="Phobius"/>
    </source>
</evidence>
<name>A0A177HPQ1_9ACTN</name>
<dbReference type="PANTHER" id="PTHR23517">
    <property type="entry name" value="RESISTANCE PROTEIN MDTM, PUTATIVE-RELATED-RELATED"/>
    <property type="match status" value="1"/>
</dbReference>
<dbReference type="Pfam" id="PF07690">
    <property type="entry name" value="MFS_1"/>
    <property type="match status" value="1"/>
</dbReference>
<dbReference type="Gene3D" id="1.20.1250.20">
    <property type="entry name" value="MFS general substrate transporter like domains"/>
    <property type="match status" value="2"/>
</dbReference>
<feature type="region of interest" description="Disordered" evidence="7">
    <location>
        <begin position="373"/>
        <end position="402"/>
    </location>
</feature>
<feature type="transmembrane region" description="Helical" evidence="8">
    <location>
        <begin position="177"/>
        <end position="196"/>
    </location>
</feature>
<dbReference type="EMBL" id="LOHS01000084">
    <property type="protein sequence ID" value="OAH12992.1"/>
    <property type="molecule type" value="Genomic_DNA"/>
</dbReference>
<evidence type="ECO:0000256" key="1">
    <source>
        <dbReference type="ARBA" id="ARBA00004651"/>
    </source>
</evidence>
<keyword evidence="5 8" id="KW-1133">Transmembrane helix</keyword>
<dbReference type="GO" id="GO:0005886">
    <property type="term" value="C:plasma membrane"/>
    <property type="evidence" value="ECO:0007669"/>
    <property type="project" value="UniProtKB-SubCell"/>
</dbReference>
<feature type="transmembrane region" description="Helical" evidence="8">
    <location>
        <begin position="305"/>
        <end position="327"/>
    </location>
</feature>
<evidence type="ECO:0000256" key="5">
    <source>
        <dbReference type="ARBA" id="ARBA00022989"/>
    </source>
</evidence>
<dbReference type="RefSeq" id="WP_067278750.1">
    <property type="nucleotide sequence ID" value="NZ_LOHS01000084.1"/>
</dbReference>
<feature type="transmembrane region" description="Helical" evidence="8">
    <location>
        <begin position="55"/>
        <end position="75"/>
    </location>
</feature>
<protein>
    <submittedName>
        <fullName evidence="10">Putative multidrug resistance protein MdtD</fullName>
    </submittedName>
</protein>
<dbReference type="InterPro" id="IPR050171">
    <property type="entry name" value="MFS_Transporters"/>
</dbReference>
<dbReference type="PROSITE" id="PS50850">
    <property type="entry name" value="MFS"/>
    <property type="match status" value="1"/>
</dbReference>
<evidence type="ECO:0000256" key="7">
    <source>
        <dbReference type="SAM" id="MobiDB-lite"/>
    </source>
</evidence>
<keyword evidence="2" id="KW-0813">Transport</keyword>
<dbReference type="InterPro" id="IPR020846">
    <property type="entry name" value="MFS_dom"/>
</dbReference>
<keyword evidence="11" id="KW-1185">Reference proteome</keyword>
<feature type="domain" description="Major facilitator superfamily (MFS) profile" evidence="9">
    <location>
        <begin position="21"/>
        <end position="402"/>
    </location>
</feature>
<evidence type="ECO:0000256" key="3">
    <source>
        <dbReference type="ARBA" id="ARBA00022475"/>
    </source>
</evidence>
<feature type="transmembrane region" description="Helical" evidence="8">
    <location>
        <begin position="145"/>
        <end position="171"/>
    </location>
</feature>
<gene>
    <name evidence="10" type="primary">mdtD</name>
    <name evidence="10" type="ORF">STSP_36390</name>
</gene>
<feature type="transmembrane region" description="Helical" evidence="8">
    <location>
        <begin position="112"/>
        <end position="133"/>
    </location>
</feature>
<dbReference type="GO" id="GO:0022857">
    <property type="term" value="F:transmembrane transporter activity"/>
    <property type="evidence" value="ECO:0007669"/>
    <property type="project" value="InterPro"/>
</dbReference>
<feature type="compositionally biased region" description="Basic residues" evidence="7">
    <location>
        <begin position="392"/>
        <end position="402"/>
    </location>
</feature>
<keyword evidence="6 8" id="KW-0472">Membrane</keyword>
<comment type="caution">
    <text evidence="10">The sequence shown here is derived from an EMBL/GenBank/DDBJ whole genome shotgun (WGS) entry which is preliminary data.</text>
</comment>
<feature type="transmembrane region" description="Helical" evidence="8">
    <location>
        <begin position="339"/>
        <end position="365"/>
    </location>
</feature>
<dbReference type="InterPro" id="IPR036259">
    <property type="entry name" value="MFS_trans_sf"/>
</dbReference>
<evidence type="ECO:0000256" key="4">
    <source>
        <dbReference type="ARBA" id="ARBA00022692"/>
    </source>
</evidence>
<dbReference type="STRING" id="1716141.STSP_36390"/>
<organism evidence="10 11">
    <name type="scientific">Streptomyces jeddahensis</name>
    <dbReference type="NCBI Taxonomy" id="1716141"/>
    <lineage>
        <taxon>Bacteria</taxon>
        <taxon>Bacillati</taxon>
        <taxon>Actinomycetota</taxon>
        <taxon>Actinomycetes</taxon>
        <taxon>Kitasatosporales</taxon>
        <taxon>Streptomycetaceae</taxon>
        <taxon>Streptomyces</taxon>
    </lineage>
</organism>
<evidence type="ECO:0000313" key="11">
    <source>
        <dbReference type="Proteomes" id="UP000077381"/>
    </source>
</evidence>
<evidence type="ECO:0000259" key="9">
    <source>
        <dbReference type="PROSITE" id="PS50850"/>
    </source>
</evidence>
<dbReference type="OrthoDB" id="3177957at2"/>
<feature type="transmembrane region" description="Helical" evidence="8">
    <location>
        <begin position="20"/>
        <end position="43"/>
    </location>
</feature>
<evidence type="ECO:0000313" key="10">
    <source>
        <dbReference type="EMBL" id="OAH12992.1"/>
    </source>
</evidence>
<evidence type="ECO:0000256" key="2">
    <source>
        <dbReference type="ARBA" id="ARBA00022448"/>
    </source>
</evidence>
<dbReference type="SUPFAM" id="SSF103473">
    <property type="entry name" value="MFS general substrate transporter"/>
    <property type="match status" value="1"/>
</dbReference>
<feature type="transmembrane region" description="Helical" evidence="8">
    <location>
        <begin position="87"/>
        <end position="106"/>
    </location>
</feature>
<proteinExistence type="predicted"/>
<dbReference type="Proteomes" id="UP000077381">
    <property type="component" value="Unassembled WGS sequence"/>
</dbReference>
<reference evidence="10 11" key="1">
    <citation type="submission" date="2015-12" db="EMBL/GenBank/DDBJ databases">
        <title>Genome sequence of Streptomyces sp. G25.</title>
        <authorList>
            <person name="Poehlein A."/>
            <person name="Roettig A."/>
            <person name="Hiessl S."/>
            <person name="Hauschild P."/>
            <person name="Schauer J."/>
            <person name="Madkour M.H."/>
            <person name="Al-Ansari A.M."/>
            <person name="Almakishah N.H."/>
            <person name="Steinbuechel A."/>
            <person name="Daniel R."/>
        </authorList>
    </citation>
    <scope>NUCLEOTIDE SEQUENCE [LARGE SCALE GENOMIC DNA]</scope>
    <source>
        <strain evidence="11">G25(2015)</strain>
    </source>
</reference>
<evidence type="ECO:0000256" key="6">
    <source>
        <dbReference type="ARBA" id="ARBA00023136"/>
    </source>
</evidence>
<dbReference type="InterPro" id="IPR011701">
    <property type="entry name" value="MFS"/>
</dbReference>
<feature type="transmembrane region" description="Helical" evidence="8">
    <location>
        <begin position="268"/>
        <end position="293"/>
    </location>
</feature>
<sequence length="402" mass="40679">MTTAGSAAPPVPDPGGRRGLATAAVAFGFWSTMVGTTVPTPLYPLYERAFGLSPLMVTVAFALYACGVVVGLLAFGRLSDQVGRRPVQAAALLVSLAAAVAFFLAHDLTLLLVGRVLSGLSAALITGAATAGLTELAPAGRRARAGILALAANMGGLACGTLLGGFCAQWAPAPLRLPWVAQGILVIVALTGLAAVPETVTRTVRATVTGRRVPATVTLQRVGAPLARRRPGAPLALQRGSAALATSQTFRSFQTFQRLRIPEEIRGAFVRSALAAGSGFAVLGVLASMTGLFLTAELHVRNHTVAGLVVALAFLGTGSGQLLVRVLSPRSALPWACTGLVAAPALLAAALLATLLVPLLAAAVLTGLATGTAVGAESPPSPPACPPSGAGKRSRRSSRSFM</sequence>